<reference evidence="1" key="2">
    <citation type="journal article" date="2023" name="Science">
        <title>Genomic signatures of disease resistance in endangered staghorn corals.</title>
        <authorList>
            <person name="Vollmer S.V."/>
            <person name="Selwyn J.D."/>
            <person name="Despard B.A."/>
            <person name="Roesel C.L."/>
        </authorList>
    </citation>
    <scope>NUCLEOTIDE SEQUENCE</scope>
    <source>
        <strain evidence="1">K2</strain>
    </source>
</reference>
<keyword evidence="2" id="KW-1185">Reference proteome</keyword>
<comment type="caution">
    <text evidence="1">The sequence shown here is derived from an EMBL/GenBank/DDBJ whole genome shotgun (WGS) entry which is preliminary data.</text>
</comment>
<dbReference type="EMBL" id="JARQWQ010000021">
    <property type="protein sequence ID" value="KAK2564817.1"/>
    <property type="molecule type" value="Genomic_DNA"/>
</dbReference>
<evidence type="ECO:0000313" key="2">
    <source>
        <dbReference type="Proteomes" id="UP001249851"/>
    </source>
</evidence>
<dbReference type="AlphaFoldDB" id="A0AAD9QNZ5"/>
<evidence type="ECO:0000313" key="1">
    <source>
        <dbReference type="EMBL" id="KAK2564817.1"/>
    </source>
</evidence>
<dbReference type="Proteomes" id="UP001249851">
    <property type="component" value="Unassembled WGS sequence"/>
</dbReference>
<accession>A0AAD9QNZ5</accession>
<organism evidence="1 2">
    <name type="scientific">Acropora cervicornis</name>
    <name type="common">Staghorn coral</name>
    <dbReference type="NCBI Taxonomy" id="6130"/>
    <lineage>
        <taxon>Eukaryota</taxon>
        <taxon>Metazoa</taxon>
        <taxon>Cnidaria</taxon>
        <taxon>Anthozoa</taxon>
        <taxon>Hexacorallia</taxon>
        <taxon>Scleractinia</taxon>
        <taxon>Astrocoeniina</taxon>
        <taxon>Acroporidae</taxon>
        <taxon>Acropora</taxon>
    </lineage>
</organism>
<gene>
    <name evidence="1" type="ORF">P5673_011507</name>
</gene>
<reference evidence="1" key="1">
    <citation type="journal article" date="2023" name="G3 (Bethesda)">
        <title>Whole genome assembly and annotation of the endangered Caribbean coral Acropora cervicornis.</title>
        <authorList>
            <person name="Selwyn J.D."/>
            <person name="Vollmer S.V."/>
        </authorList>
    </citation>
    <scope>NUCLEOTIDE SEQUENCE</scope>
    <source>
        <tissue evidence="1">Whole Organism</tissue>
    </source>
</reference>
<sequence length="133" mass="15599">MHVTSGFWVCDTSMVGFHDVTNARGEFQLWIVKPVTYVLHIGGDWVNDDSVVIFYRLRCTHGANTVYLPNLQGHKIYKFEIHNRLESETFTYVTQDLNQRGKWTCHLQVSRGASTRSFYRWDSQYGEISLTMW</sequence>
<protein>
    <submittedName>
        <fullName evidence="1">Uncharacterized protein</fullName>
    </submittedName>
</protein>
<name>A0AAD9QNZ5_ACRCE</name>
<proteinExistence type="predicted"/>